<dbReference type="CDD" id="cd00609">
    <property type="entry name" value="AAT_like"/>
    <property type="match status" value="1"/>
</dbReference>
<evidence type="ECO:0000256" key="9">
    <source>
        <dbReference type="ARBA" id="ARBA00022679"/>
    </source>
</evidence>
<dbReference type="Gene3D" id="3.90.1150.10">
    <property type="entry name" value="Aspartate Aminotransferase, domain 1"/>
    <property type="match status" value="1"/>
</dbReference>
<dbReference type="FunFam" id="3.40.640.10:FF:000264">
    <property type="entry name" value="Kynurenine--oxoglutarate transaminase 1"/>
    <property type="match status" value="1"/>
</dbReference>
<feature type="domain" description="Aminotransferase class I/classII large" evidence="23">
    <location>
        <begin position="301"/>
        <end position="390"/>
    </location>
</feature>
<dbReference type="Gene3D" id="3.40.640.10">
    <property type="entry name" value="Type I PLP-dependent aspartate aminotransferase-like (Major domain)"/>
    <property type="match status" value="1"/>
</dbReference>
<comment type="pathway">
    <text evidence="12">Amino-acid degradation; L-kynurenine degradation; kynurenate from L-kynurenine: step 1/2.</text>
</comment>
<dbReference type="FunFam" id="3.90.1150.10:FF:000141">
    <property type="entry name" value="Kynurenine--oxoglutarate transaminase 1"/>
    <property type="match status" value="2"/>
</dbReference>
<feature type="domain" description="Aminotransferase class I/classII large" evidence="23">
    <location>
        <begin position="29"/>
        <end position="256"/>
    </location>
</feature>
<evidence type="ECO:0000256" key="15">
    <source>
        <dbReference type="ARBA" id="ARBA00049325"/>
    </source>
</evidence>
<dbReference type="GO" id="GO:0030170">
    <property type="term" value="F:pyridoxal phosphate binding"/>
    <property type="evidence" value="ECO:0007669"/>
    <property type="project" value="InterPro"/>
</dbReference>
<evidence type="ECO:0000256" key="6">
    <source>
        <dbReference type="ARBA" id="ARBA00012751"/>
    </source>
</evidence>
<proteinExistence type="inferred from homology"/>
<dbReference type="EC" id="2.6.1.64" evidence="17"/>
<dbReference type="EC" id="2.6.1.7" evidence="6"/>
<comment type="subunit">
    <text evidence="4">Homodimer.</text>
</comment>
<evidence type="ECO:0000256" key="16">
    <source>
        <dbReference type="ARBA" id="ARBA00051830"/>
    </source>
</evidence>
<evidence type="ECO:0000256" key="18">
    <source>
        <dbReference type="ARBA" id="ARBA00069663"/>
    </source>
</evidence>
<dbReference type="SUPFAM" id="SSF53383">
    <property type="entry name" value="PLP-dependent transferases"/>
    <property type="match status" value="2"/>
</dbReference>
<comment type="catalytic activity">
    <reaction evidence="16">
        <text>3-phenylpyruvate + L-glutamine = 2-oxoglutaramate + L-phenylalanine</text>
        <dbReference type="Rhea" id="RHEA:17593"/>
        <dbReference type="ChEBI" id="CHEBI:16769"/>
        <dbReference type="ChEBI" id="CHEBI:18005"/>
        <dbReference type="ChEBI" id="CHEBI:58095"/>
        <dbReference type="ChEBI" id="CHEBI:58359"/>
        <dbReference type="EC" id="2.6.1.64"/>
    </reaction>
</comment>
<comment type="catalytic activity">
    <reaction evidence="14">
        <text>L-kynurenine + 2-oxoglutarate = kynurenate + L-glutamate + H2O</text>
        <dbReference type="Rhea" id="RHEA:65560"/>
        <dbReference type="ChEBI" id="CHEBI:15377"/>
        <dbReference type="ChEBI" id="CHEBI:16810"/>
        <dbReference type="ChEBI" id="CHEBI:29985"/>
        <dbReference type="ChEBI" id="CHEBI:57959"/>
        <dbReference type="ChEBI" id="CHEBI:58454"/>
        <dbReference type="EC" id="2.6.1.7"/>
    </reaction>
    <physiologicalReaction direction="left-to-right" evidence="14">
        <dbReference type="Rhea" id="RHEA:65561"/>
    </physiologicalReaction>
</comment>
<keyword evidence="9" id="KW-0808">Transferase</keyword>
<evidence type="ECO:0000256" key="3">
    <source>
        <dbReference type="ARBA" id="ARBA00007441"/>
    </source>
</evidence>
<dbReference type="EC" id="4.4.1.13" evidence="5"/>
<evidence type="ECO:0000256" key="7">
    <source>
        <dbReference type="ARBA" id="ARBA00022490"/>
    </source>
</evidence>
<keyword evidence="8" id="KW-0032">Aminotransferase</keyword>
<evidence type="ECO:0000256" key="13">
    <source>
        <dbReference type="ARBA" id="ARBA00047213"/>
    </source>
</evidence>
<evidence type="ECO:0000256" key="1">
    <source>
        <dbReference type="ARBA" id="ARBA00001933"/>
    </source>
</evidence>
<evidence type="ECO:0000256" key="19">
    <source>
        <dbReference type="ARBA" id="ARBA00075125"/>
    </source>
</evidence>
<dbReference type="InterPro" id="IPR015421">
    <property type="entry name" value="PyrdxlP-dep_Trfase_major"/>
</dbReference>
<evidence type="ECO:0000313" key="24">
    <source>
        <dbReference type="Ensembl" id="ENSSSCP00060007356.1"/>
    </source>
</evidence>
<dbReference type="Pfam" id="PF00155">
    <property type="entry name" value="Aminotran_1_2"/>
    <property type="match status" value="2"/>
</dbReference>
<reference evidence="24" key="1">
    <citation type="submission" date="2025-08" db="UniProtKB">
        <authorList>
            <consortium name="Ensembl"/>
        </authorList>
    </citation>
    <scope>IDENTIFICATION</scope>
</reference>
<evidence type="ECO:0000256" key="21">
    <source>
        <dbReference type="ARBA" id="ARBA00080778"/>
    </source>
</evidence>
<evidence type="ECO:0000256" key="17">
    <source>
        <dbReference type="ARBA" id="ARBA00067007"/>
    </source>
</evidence>
<dbReference type="Proteomes" id="UP000694723">
    <property type="component" value="Unplaced"/>
</dbReference>
<comment type="subcellular location">
    <subcellularLocation>
        <location evidence="2">Cytoplasm</location>
        <location evidence="2">Cytosol</location>
    </subcellularLocation>
</comment>
<evidence type="ECO:0000256" key="22">
    <source>
        <dbReference type="ARBA" id="ARBA00082241"/>
    </source>
</evidence>
<evidence type="ECO:0000259" key="23">
    <source>
        <dbReference type="Pfam" id="PF00155"/>
    </source>
</evidence>
<comment type="cofactor">
    <cofactor evidence="1">
        <name>pyridoxal 5'-phosphate</name>
        <dbReference type="ChEBI" id="CHEBI:597326"/>
    </cofactor>
</comment>
<protein>
    <recommendedName>
        <fullName evidence="18">Kynurenine--oxoglutarate transaminase 1</fullName>
        <ecNumber evidence="17">2.6.1.64</ecNumber>
        <ecNumber evidence="6">2.6.1.7</ecNumber>
        <ecNumber evidence="5">4.4.1.13</ecNumber>
    </recommendedName>
    <alternativeName>
        <fullName evidence="13">Cysteine-S-conjugate beta-lyase</fullName>
    </alternativeName>
    <alternativeName>
        <fullName evidence="21">Glutamine transaminase K</fullName>
    </alternativeName>
    <alternativeName>
        <fullName evidence="22">Glutamine--phenylpyruvate transaminase</fullName>
    </alternativeName>
    <alternativeName>
        <fullName evidence="19">Kynurenine aminotransferase 1</fullName>
    </alternativeName>
    <alternativeName>
        <fullName evidence="20">Kynurenine aminotransferase I</fullName>
    </alternativeName>
</protein>
<accession>A0A8D1SZH1</accession>
<evidence type="ECO:0000256" key="8">
    <source>
        <dbReference type="ARBA" id="ARBA00022576"/>
    </source>
</evidence>
<sequence length="433" mass="47673">MAKRLQARRLDGIDHNPWVEFVKLASEADVVNLGQGFPDFPPPDFALEAFQHAVSGDFMLNQYTKAFGYPPLTKILASFFGKLLGQELDPLKNVLVTVGAYGALFTAFQALVDEGDEVIIIEPFFDCYEPMTLMAGGLPVFVSLKPSPAQDGELDSSSNWQLDPMELASKFTPRTKALVLNTPNNPLGKVFSKPELELVASLCQQHDVVCIADEVYQWLVYDQYQHISIASLPGMWERTLTVGSAGKTFSATGWKVSQRGGAEGVAPPCKPLGRRGWPGDPGGGWPGPKEPHPLPVLLVQVGWVLGPDRLLRHLRTVHQNSVFHCPTQAQAAVAQSFEREQLHFGQPSSYFVQLPQAVQRSRDHMVQSLRSVGLRPIVPQGSYFLIIDVSDFSEWDQPCWAKCGGLEAARGSAWPLSPREEDARLARSCGRAL</sequence>
<comment type="similarity">
    <text evidence="3">Belongs to the class-I pyridoxal-phosphate-dependent aminotransferase family.</text>
</comment>
<dbReference type="PANTHER" id="PTHR43807">
    <property type="entry name" value="FI04487P"/>
    <property type="match status" value="1"/>
</dbReference>
<comment type="catalytic activity">
    <reaction evidence="15">
        <text>an S-substituted L-cysteine + H2O = a thiol + pyruvate + NH4(+)</text>
        <dbReference type="Rhea" id="RHEA:18121"/>
        <dbReference type="ChEBI" id="CHEBI:15361"/>
        <dbReference type="ChEBI" id="CHEBI:15377"/>
        <dbReference type="ChEBI" id="CHEBI:28938"/>
        <dbReference type="ChEBI" id="CHEBI:29256"/>
        <dbReference type="ChEBI" id="CHEBI:58717"/>
        <dbReference type="EC" id="4.4.1.13"/>
    </reaction>
    <physiologicalReaction direction="left-to-right" evidence="15">
        <dbReference type="Rhea" id="RHEA:18122"/>
    </physiologicalReaction>
</comment>
<evidence type="ECO:0000256" key="10">
    <source>
        <dbReference type="ARBA" id="ARBA00022898"/>
    </source>
</evidence>
<dbReference type="Ensembl" id="ENSSSCT00060018340.1">
    <property type="protein sequence ID" value="ENSSSCP00060007356.1"/>
    <property type="gene ID" value="ENSSSCG00060013879.1"/>
</dbReference>
<organism evidence="24 25">
    <name type="scientific">Sus scrofa</name>
    <name type="common">Pig</name>
    <dbReference type="NCBI Taxonomy" id="9823"/>
    <lineage>
        <taxon>Eukaryota</taxon>
        <taxon>Metazoa</taxon>
        <taxon>Chordata</taxon>
        <taxon>Craniata</taxon>
        <taxon>Vertebrata</taxon>
        <taxon>Euteleostomi</taxon>
        <taxon>Mammalia</taxon>
        <taxon>Eutheria</taxon>
        <taxon>Laurasiatheria</taxon>
        <taxon>Artiodactyla</taxon>
        <taxon>Suina</taxon>
        <taxon>Suidae</taxon>
        <taxon>Sus</taxon>
    </lineage>
</organism>
<dbReference type="AlphaFoldDB" id="A0A8D1SZH1"/>
<dbReference type="InterPro" id="IPR051326">
    <property type="entry name" value="Kynurenine-oxoglutarate_AT"/>
</dbReference>
<dbReference type="PANTHER" id="PTHR43807:SF14">
    <property type="entry name" value="KYNURENINE--OXOGLUTARATE TRANSAMINASE 1"/>
    <property type="match status" value="1"/>
</dbReference>
<name>A0A8D1SZH1_PIG</name>
<dbReference type="GO" id="GO:0047804">
    <property type="term" value="F:cysteine-S-conjugate beta-lyase activity"/>
    <property type="evidence" value="ECO:0007669"/>
    <property type="project" value="UniProtKB-EC"/>
</dbReference>
<evidence type="ECO:0000313" key="25">
    <source>
        <dbReference type="Proteomes" id="UP000694723"/>
    </source>
</evidence>
<evidence type="ECO:0000256" key="12">
    <source>
        <dbReference type="ARBA" id="ARBA00024016"/>
    </source>
</evidence>
<evidence type="ECO:0000256" key="11">
    <source>
        <dbReference type="ARBA" id="ARBA00023239"/>
    </source>
</evidence>
<keyword evidence="11" id="KW-0456">Lyase</keyword>
<dbReference type="GO" id="GO:0005829">
    <property type="term" value="C:cytosol"/>
    <property type="evidence" value="ECO:0007669"/>
    <property type="project" value="UniProtKB-SubCell"/>
</dbReference>
<keyword evidence="7" id="KW-0963">Cytoplasm</keyword>
<dbReference type="GO" id="GO:0016212">
    <property type="term" value="F:kynurenine-oxoglutarate transaminase activity"/>
    <property type="evidence" value="ECO:0007669"/>
    <property type="project" value="UniProtKB-EC"/>
</dbReference>
<evidence type="ECO:0000256" key="5">
    <source>
        <dbReference type="ARBA" id="ARBA00012224"/>
    </source>
</evidence>
<dbReference type="InterPro" id="IPR015422">
    <property type="entry name" value="PyrdxlP-dep_Trfase_small"/>
</dbReference>
<evidence type="ECO:0000256" key="2">
    <source>
        <dbReference type="ARBA" id="ARBA00004514"/>
    </source>
</evidence>
<evidence type="ECO:0000256" key="14">
    <source>
        <dbReference type="ARBA" id="ARBA00047478"/>
    </source>
</evidence>
<dbReference type="InterPro" id="IPR004839">
    <property type="entry name" value="Aminotransferase_I/II_large"/>
</dbReference>
<dbReference type="GO" id="GO:0047316">
    <property type="term" value="F:glutamine-phenylpyruvate transaminase activity"/>
    <property type="evidence" value="ECO:0007669"/>
    <property type="project" value="UniProtKB-EC"/>
</dbReference>
<evidence type="ECO:0000256" key="4">
    <source>
        <dbReference type="ARBA" id="ARBA00011738"/>
    </source>
</evidence>
<evidence type="ECO:0000256" key="20">
    <source>
        <dbReference type="ARBA" id="ARBA00075445"/>
    </source>
</evidence>
<keyword evidence="10" id="KW-0663">Pyridoxal phosphate</keyword>
<dbReference type="InterPro" id="IPR015424">
    <property type="entry name" value="PyrdxlP-dep_Trfase"/>
</dbReference>